<dbReference type="EMBL" id="JAAHFQ010000904">
    <property type="protein sequence ID" value="NER31691.1"/>
    <property type="molecule type" value="Genomic_DNA"/>
</dbReference>
<dbReference type="SUPFAM" id="SSF52540">
    <property type="entry name" value="P-loop containing nucleoside triphosphate hydrolases"/>
    <property type="match status" value="2"/>
</dbReference>
<keyword evidence="2" id="KW-0067">ATP-binding</keyword>
<accession>A0A6B3NQA9</accession>
<gene>
    <name evidence="2" type="ORF">F6J89_29785</name>
</gene>
<feature type="domain" description="KAP NTPase" evidence="1">
    <location>
        <begin position="41"/>
        <end position="260"/>
    </location>
</feature>
<name>A0A6B3NQA9_9CYAN</name>
<keyword evidence="2" id="KW-0547">Nucleotide-binding</keyword>
<protein>
    <submittedName>
        <fullName evidence="2">ATP-binding protein</fullName>
    </submittedName>
</protein>
<comment type="caution">
    <text evidence="2">The sequence shown here is derived from an EMBL/GenBank/DDBJ whole genome shotgun (WGS) entry which is preliminary data.</text>
</comment>
<evidence type="ECO:0000259" key="1">
    <source>
        <dbReference type="Pfam" id="PF07693"/>
    </source>
</evidence>
<dbReference type="InterPro" id="IPR027417">
    <property type="entry name" value="P-loop_NTPase"/>
</dbReference>
<proteinExistence type="predicted"/>
<dbReference type="InterPro" id="IPR011646">
    <property type="entry name" value="KAP_P-loop"/>
</dbReference>
<dbReference type="Gene3D" id="3.40.50.300">
    <property type="entry name" value="P-loop containing nucleotide triphosphate hydrolases"/>
    <property type="match status" value="1"/>
</dbReference>
<organism evidence="2">
    <name type="scientific">Symploca sp. SIO1C4</name>
    <dbReference type="NCBI Taxonomy" id="2607765"/>
    <lineage>
        <taxon>Bacteria</taxon>
        <taxon>Bacillati</taxon>
        <taxon>Cyanobacteriota</taxon>
        <taxon>Cyanophyceae</taxon>
        <taxon>Coleofasciculales</taxon>
        <taxon>Coleofasciculaceae</taxon>
        <taxon>Symploca</taxon>
    </lineage>
</organism>
<reference evidence="2" key="1">
    <citation type="submission" date="2019-11" db="EMBL/GenBank/DDBJ databases">
        <title>Genomic insights into an expanded diversity of filamentous marine cyanobacteria reveals the extraordinary biosynthetic potential of Moorea and Okeania.</title>
        <authorList>
            <person name="Ferreira Leao T."/>
            <person name="Wang M."/>
            <person name="Moss N."/>
            <person name="Da Silva R."/>
            <person name="Sanders J."/>
            <person name="Nurk S."/>
            <person name="Gurevich A."/>
            <person name="Humphrey G."/>
            <person name="Reher R."/>
            <person name="Zhu Q."/>
            <person name="Belda-Ferre P."/>
            <person name="Glukhov E."/>
            <person name="Rex R."/>
            <person name="Dorrestein P.C."/>
            <person name="Knight R."/>
            <person name="Pevzner P."/>
            <person name="Gerwick W.H."/>
            <person name="Gerwick L."/>
        </authorList>
    </citation>
    <scope>NUCLEOTIDE SEQUENCE</scope>
    <source>
        <strain evidence="2">SIO1C4</strain>
    </source>
</reference>
<sequence length="472" mass="53540">MTLDLFKFYEAMDPTKPLAVENPEDKKYYIDLSSVRGTNLIQELKDKITFFSRGKPTCQMFTGHIGCGKSTELLVLKAQLEQENFHVVYFESSQYLEMGDVDVSDILLAIARQVSESMTNLDKIEIEQPKTLNSLLRGAARLLQTEIELSAQASVPGIGKVAASTEGEFLLEAGLPGVGQLSASHEDGFSLVALGIGKITARAKNSPELRSKLREYLEPRTKGIIDAINQELLVAAQTKLKQQGKQGLVVIVDNLDRVESVRKPTGRTQPEYLFVDRGEQLRQLGCHVVYTMPLGLIFSNEYGRLTERFGADPKVLPMVPVRWRDGSQCDVGMALLRQMVLARAFPDESPQRRLALMGEVFDHQETLDRLCCISGGHVRELLRLLNEWIEQERKLPLSHQGLEHVIRSRRNQMKLAIDDDEWHLLRQVQKRKQVRGDGAYQVLIRSRFVYEYRDNQGSWFDINPILIEAEEF</sequence>
<dbReference type="Pfam" id="PF07693">
    <property type="entry name" value="KAP_NTPase"/>
    <property type="match status" value="1"/>
</dbReference>
<dbReference type="GO" id="GO:0005524">
    <property type="term" value="F:ATP binding"/>
    <property type="evidence" value="ECO:0007669"/>
    <property type="project" value="UniProtKB-KW"/>
</dbReference>
<dbReference type="AlphaFoldDB" id="A0A6B3NQA9"/>
<evidence type="ECO:0000313" key="2">
    <source>
        <dbReference type="EMBL" id="NER31691.1"/>
    </source>
</evidence>